<comment type="caution">
    <text evidence="2">The sequence shown here is derived from an EMBL/GenBank/DDBJ whole genome shotgun (WGS) entry which is preliminary data.</text>
</comment>
<dbReference type="EMBL" id="BIFH01000013">
    <property type="protein sequence ID" value="GCD92716.1"/>
    <property type="molecule type" value="Genomic_DNA"/>
</dbReference>
<sequence length="319" mass="35084">MHLPATWVLLVFMVAFGGDTESSRSSARLLSWSRTVKRESVHRVSVAEVLLTDVVRVADTTFLAAAQWPRSHPTFRPTDDGGHSRLMVLETLRQLGIFIPAQFYAVPPEAHFLIKDLFYGVDASAEPRSTSGASDITCLAEVDDFRPTPDGRGLRGVRLRVRLSVGTTTFARAGGNARFLDPHAYAALRRGATRARPAAPRVRPTPEAVDVTLPRDVLIAGFHGGVLEVDPADHLHPFFFDHPGDHMPGMVLVEAARQAIALVSGGELLRPTAFRLRAPRFTEFHPLARIECTLHHGRQASFRFRQGGAYTALGAARYR</sequence>
<dbReference type="InterPro" id="IPR047757">
    <property type="entry name" value="AfsA-like"/>
</dbReference>
<evidence type="ECO:0000259" key="1">
    <source>
        <dbReference type="Pfam" id="PF03756"/>
    </source>
</evidence>
<organism evidence="2 3">
    <name type="scientific">Embleya hyalina</name>
    <dbReference type="NCBI Taxonomy" id="516124"/>
    <lineage>
        <taxon>Bacteria</taxon>
        <taxon>Bacillati</taxon>
        <taxon>Actinomycetota</taxon>
        <taxon>Actinomycetes</taxon>
        <taxon>Kitasatosporales</taxon>
        <taxon>Streptomycetaceae</taxon>
        <taxon>Embleya</taxon>
    </lineage>
</organism>
<evidence type="ECO:0000313" key="3">
    <source>
        <dbReference type="Proteomes" id="UP000286931"/>
    </source>
</evidence>
<keyword evidence="3" id="KW-1185">Reference proteome</keyword>
<dbReference type="AlphaFoldDB" id="A0A401YDR0"/>
<dbReference type="Pfam" id="PF03756">
    <property type="entry name" value="AfsA"/>
    <property type="match status" value="2"/>
</dbReference>
<dbReference type="GO" id="GO:0016740">
    <property type="term" value="F:transferase activity"/>
    <property type="evidence" value="ECO:0007669"/>
    <property type="project" value="InterPro"/>
</dbReference>
<reference evidence="2 3" key="1">
    <citation type="submission" date="2018-12" db="EMBL/GenBank/DDBJ databases">
        <title>Draft genome sequence of Embleya hyalina NBRC 13850T.</title>
        <authorList>
            <person name="Komaki H."/>
            <person name="Hosoyama A."/>
            <person name="Kimura A."/>
            <person name="Ichikawa N."/>
            <person name="Tamura T."/>
        </authorList>
    </citation>
    <scope>NUCLEOTIDE SEQUENCE [LARGE SCALE GENOMIC DNA]</scope>
    <source>
        <strain evidence="2 3">NBRC 13850</strain>
    </source>
</reference>
<dbReference type="Proteomes" id="UP000286931">
    <property type="component" value="Unassembled WGS sequence"/>
</dbReference>
<gene>
    <name evidence="2" type="ORF">EHYA_00356</name>
</gene>
<feature type="domain" description="A-factor biosynthesis hotdog" evidence="1">
    <location>
        <begin position="41"/>
        <end position="177"/>
    </location>
</feature>
<dbReference type="InterPro" id="IPR005509">
    <property type="entry name" value="AfsA_hotdog_dom"/>
</dbReference>
<evidence type="ECO:0000313" key="2">
    <source>
        <dbReference type="EMBL" id="GCD92716.1"/>
    </source>
</evidence>
<name>A0A401YDR0_9ACTN</name>
<dbReference type="NCBIfam" id="NF041195">
    <property type="entry name" value="ScbA_BarX_GamBu"/>
    <property type="match status" value="1"/>
</dbReference>
<accession>A0A401YDR0</accession>
<feature type="domain" description="A-factor biosynthesis hotdog" evidence="1">
    <location>
        <begin position="233"/>
        <end position="264"/>
    </location>
</feature>
<proteinExistence type="predicted"/>
<protein>
    <submittedName>
        <fullName evidence="2">Adhesin</fullName>
    </submittedName>
</protein>